<dbReference type="Proteomes" id="UP000265520">
    <property type="component" value="Unassembled WGS sequence"/>
</dbReference>
<dbReference type="EMBL" id="LXQA010952169">
    <property type="protein sequence ID" value="MCI78508.1"/>
    <property type="molecule type" value="Genomic_DNA"/>
</dbReference>
<comment type="caution">
    <text evidence="1">The sequence shown here is derived from an EMBL/GenBank/DDBJ whole genome shotgun (WGS) entry which is preliminary data.</text>
</comment>
<evidence type="ECO:0000313" key="1">
    <source>
        <dbReference type="EMBL" id="MCI78508.1"/>
    </source>
</evidence>
<accession>A0A392UR50</accession>
<keyword evidence="2" id="KW-1185">Reference proteome</keyword>
<dbReference type="AlphaFoldDB" id="A0A392UR50"/>
<reference evidence="1 2" key="1">
    <citation type="journal article" date="2018" name="Front. Plant Sci.">
        <title>Red Clover (Trifolium pratense) and Zigzag Clover (T. medium) - A Picture of Genomic Similarities and Differences.</title>
        <authorList>
            <person name="Dluhosova J."/>
            <person name="Istvanek J."/>
            <person name="Nedelnik J."/>
            <person name="Repkova J."/>
        </authorList>
    </citation>
    <scope>NUCLEOTIDE SEQUENCE [LARGE SCALE GENOMIC DNA]</scope>
    <source>
        <strain evidence="2">cv. 10/8</strain>
        <tissue evidence="1">Leaf</tissue>
    </source>
</reference>
<name>A0A392UR50_9FABA</name>
<proteinExistence type="predicted"/>
<gene>
    <name evidence="1" type="ORF">A2U01_0099778</name>
</gene>
<organism evidence="1 2">
    <name type="scientific">Trifolium medium</name>
    <dbReference type="NCBI Taxonomy" id="97028"/>
    <lineage>
        <taxon>Eukaryota</taxon>
        <taxon>Viridiplantae</taxon>
        <taxon>Streptophyta</taxon>
        <taxon>Embryophyta</taxon>
        <taxon>Tracheophyta</taxon>
        <taxon>Spermatophyta</taxon>
        <taxon>Magnoliopsida</taxon>
        <taxon>eudicotyledons</taxon>
        <taxon>Gunneridae</taxon>
        <taxon>Pentapetalae</taxon>
        <taxon>rosids</taxon>
        <taxon>fabids</taxon>
        <taxon>Fabales</taxon>
        <taxon>Fabaceae</taxon>
        <taxon>Papilionoideae</taxon>
        <taxon>50 kb inversion clade</taxon>
        <taxon>NPAAA clade</taxon>
        <taxon>Hologalegina</taxon>
        <taxon>IRL clade</taxon>
        <taxon>Trifolieae</taxon>
        <taxon>Trifolium</taxon>
    </lineage>
</organism>
<evidence type="ECO:0000313" key="2">
    <source>
        <dbReference type="Proteomes" id="UP000265520"/>
    </source>
</evidence>
<protein>
    <submittedName>
        <fullName evidence="1">Uncharacterized protein</fullName>
    </submittedName>
</protein>
<feature type="non-terminal residue" evidence="1">
    <location>
        <position position="1"/>
    </location>
</feature>
<sequence>YMARRASISLRESKHFKMEHGAIRGARV</sequence>